<protein>
    <submittedName>
        <fullName evidence="2">Dynamin family protein</fullName>
    </submittedName>
</protein>
<dbReference type="InterPro" id="IPR045063">
    <property type="entry name" value="Dynamin_N"/>
</dbReference>
<dbReference type="InterPro" id="IPR027417">
    <property type="entry name" value="P-loop_NTPase"/>
</dbReference>
<evidence type="ECO:0000259" key="1">
    <source>
        <dbReference type="Pfam" id="PF00350"/>
    </source>
</evidence>
<dbReference type="EMBL" id="JBHRZH010000037">
    <property type="protein sequence ID" value="MFC3765429.1"/>
    <property type="molecule type" value="Genomic_DNA"/>
</dbReference>
<dbReference type="Proteomes" id="UP001595699">
    <property type="component" value="Unassembled WGS sequence"/>
</dbReference>
<dbReference type="CDD" id="cd00882">
    <property type="entry name" value="Ras_like_GTPase"/>
    <property type="match status" value="1"/>
</dbReference>
<dbReference type="Pfam" id="PF00350">
    <property type="entry name" value="Dynamin_N"/>
    <property type="match status" value="1"/>
</dbReference>
<dbReference type="PANTHER" id="PTHR42698">
    <property type="entry name" value="GTPASE ERA"/>
    <property type="match status" value="1"/>
</dbReference>
<evidence type="ECO:0000313" key="3">
    <source>
        <dbReference type="Proteomes" id="UP001595699"/>
    </source>
</evidence>
<dbReference type="Gene3D" id="3.40.50.300">
    <property type="entry name" value="P-loop containing nucleotide triphosphate hydrolases"/>
    <property type="match status" value="1"/>
</dbReference>
<dbReference type="SUPFAM" id="SSF52540">
    <property type="entry name" value="P-loop containing nucleoside triphosphate hydrolases"/>
    <property type="match status" value="1"/>
</dbReference>
<dbReference type="PANTHER" id="PTHR42698:SF1">
    <property type="entry name" value="GTPASE ERA, MITOCHONDRIAL"/>
    <property type="match status" value="1"/>
</dbReference>
<gene>
    <name evidence="2" type="ORF">ACFOUW_31675</name>
</gene>
<reference evidence="3" key="1">
    <citation type="journal article" date="2019" name="Int. J. Syst. Evol. Microbiol.">
        <title>The Global Catalogue of Microorganisms (GCM) 10K type strain sequencing project: providing services to taxonomists for standard genome sequencing and annotation.</title>
        <authorList>
            <consortium name="The Broad Institute Genomics Platform"/>
            <consortium name="The Broad Institute Genome Sequencing Center for Infectious Disease"/>
            <person name="Wu L."/>
            <person name="Ma J."/>
        </authorList>
    </citation>
    <scope>NUCLEOTIDE SEQUENCE [LARGE SCALE GENOMIC DNA]</scope>
    <source>
        <strain evidence="3">CGMCC 4.7241</strain>
    </source>
</reference>
<name>A0ABV7YN41_9ACTN</name>
<sequence length="562" mass="60108">MTESGGLYQALVRLHACLENARLPLQLPDVDEARRLQREMASQIRDYALPRLARIEAPLLAVVGGSTGAGKSTLVNTLVGRRVSETGVLRPTTRSPVVVHNPKDAEWFSSGEILPDLPRSTGAEGDPGSLRLVPEKTIPQGLAILDAPDIDSVVTANRDLAAQLLAAADLWLFVTSATRYADAVPWGFLKAAAERSAAVAVVLDRVPEQGKDDIRKHLAQMLAERGLGKSPLFAVPESDTDRQGLLPPVAVAPVKSWLGQLAGDAAARAQVVRQTLDGAVRSFAQRTPTVADALDAQLEAVKQLREDARQGYAAAVDVVDDASKDGSMLRGEVLARWQEFVGTGEIMRSLEAQIGRIRDRIAAAIRGRPKPGEDLTEALGHGLEAVIQDAADHAAERVEAAWRANPAGRPLLSQTHNLAASSPELKERAAEAVRAWQVYLLDLVGEEGQSKRTTARFLSFGVNGLGLVLMIVVFAHTGGLSGAEAGIAGGTSILAQRILEAVFGDQAVRDLTTKARDNLRDRVRHLMDRERGRYDAALDGLGLTDELGTDLREAAKQVGGAR</sequence>
<evidence type="ECO:0000313" key="2">
    <source>
        <dbReference type="EMBL" id="MFC3765429.1"/>
    </source>
</evidence>
<feature type="domain" description="Dynamin N-terminal" evidence="1">
    <location>
        <begin position="62"/>
        <end position="106"/>
    </location>
</feature>
<accession>A0ABV7YN41</accession>
<dbReference type="RefSeq" id="WP_307782617.1">
    <property type="nucleotide sequence ID" value="NZ_JAFBCM010000001.1"/>
</dbReference>
<proteinExistence type="predicted"/>
<organism evidence="2 3">
    <name type="scientific">Tenggerimyces flavus</name>
    <dbReference type="NCBI Taxonomy" id="1708749"/>
    <lineage>
        <taxon>Bacteria</taxon>
        <taxon>Bacillati</taxon>
        <taxon>Actinomycetota</taxon>
        <taxon>Actinomycetes</taxon>
        <taxon>Propionibacteriales</taxon>
        <taxon>Nocardioidaceae</taxon>
        <taxon>Tenggerimyces</taxon>
    </lineage>
</organism>
<dbReference type="InterPro" id="IPR005662">
    <property type="entry name" value="GTPase_Era-like"/>
</dbReference>
<comment type="caution">
    <text evidence="2">The sequence shown here is derived from an EMBL/GenBank/DDBJ whole genome shotgun (WGS) entry which is preliminary data.</text>
</comment>
<keyword evidence="3" id="KW-1185">Reference proteome</keyword>